<evidence type="ECO:0000256" key="1">
    <source>
        <dbReference type="SAM" id="Phobius"/>
    </source>
</evidence>
<keyword evidence="3" id="KW-1185">Reference proteome</keyword>
<proteinExistence type="predicted"/>
<name>A0A4R8GJ96_9FIRM</name>
<gene>
    <name evidence="2" type="ORF">C7959_1693</name>
</gene>
<accession>A0A4R8GJ96</accession>
<sequence length="321" mass="34946">MIDGQVVATGDAVKMGTKQSFQMKFSYPSYVGLPDDIINNEVTAGASYVVTLNTGKIDSEQLNEKLTALKETEQNLENENYDDLQSEALTGDTLHTIGLSYFAQLDMFNKLLAQKNKVKSTRITSASITAIDLNVSYMFGQPRTASSGGLSIDIDRDLHVSMGTEADEDKDKVKAYNMVSGMISSYLEGSIFEQTFGGEAVSTMHILNHANQQGIPVYTINQDNVDSVLPQLEYDSAKKQEFRNLINNGKEITVPERDVTINGWNGTGYIVLNPDDGTGEYIISGGLSGGCTATPIVDFLIFTVIILAIIYLAPIILPIIA</sequence>
<keyword evidence="1" id="KW-0472">Membrane</keyword>
<dbReference type="Proteomes" id="UP000295832">
    <property type="component" value="Unassembled WGS sequence"/>
</dbReference>
<reference evidence="2 3" key="1">
    <citation type="submission" date="2019-03" db="EMBL/GenBank/DDBJ databases">
        <title>Subsurface microbial communities from deep shales in Ohio and West Virginia, USA.</title>
        <authorList>
            <person name="Wrighton K."/>
        </authorList>
    </citation>
    <scope>NUCLEOTIDE SEQUENCE [LARGE SCALE GENOMIC DNA]</scope>
    <source>
        <strain evidence="2 3">MSL 6dP</strain>
    </source>
</reference>
<dbReference type="EMBL" id="SOEG01000069">
    <property type="protein sequence ID" value="TDX43024.1"/>
    <property type="molecule type" value="Genomic_DNA"/>
</dbReference>
<evidence type="ECO:0000313" key="3">
    <source>
        <dbReference type="Proteomes" id="UP000295832"/>
    </source>
</evidence>
<comment type="caution">
    <text evidence="2">The sequence shown here is derived from an EMBL/GenBank/DDBJ whole genome shotgun (WGS) entry which is preliminary data.</text>
</comment>
<organism evidence="2 3">
    <name type="scientific">Orenia marismortui</name>
    <dbReference type="NCBI Taxonomy" id="46469"/>
    <lineage>
        <taxon>Bacteria</taxon>
        <taxon>Bacillati</taxon>
        <taxon>Bacillota</taxon>
        <taxon>Clostridia</taxon>
        <taxon>Halanaerobiales</taxon>
        <taxon>Halobacteroidaceae</taxon>
        <taxon>Orenia</taxon>
    </lineage>
</organism>
<protein>
    <submittedName>
        <fullName evidence="2">Uncharacterized protein</fullName>
    </submittedName>
</protein>
<evidence type="ECO:0000313" key="2">
    <source>
        <dbReference type="EMBL" id="TDX43024.1"/>
    </source>
</evidence>
<feature type="transmembrane region" description="Helical" evidence="1">
    <location>
        <begin position="299"/>
        <end position="320"/>
    </location>
</feature>
<dbReference type="AlphaFoldDB" id="A0A4R8GJ96"/>
<keyword evidence="1" id="KW-1133">Transmembrane helix</keyword>
<keyword evidence="1" id="KW-0812">Transmembrane</keyword>